<dbReference type="InterPro" id="IPR036397">
    <property type="entry name" value="RNaseH_sf"/>
</dbReference>
<name>A0ABQ5QKD2_9BACT</name>
<dbReference type="SUPFAM" id="SSF53098">
    <property type="entry name" value="Ribonuclease H-like"/>
    <property type="match status" value="1"/>
</dbReference>
<comment type="caution">
    <text evidence="2">The sequence shown here is derived from an EMBL/GenBank/DDBJ whole genome shotgun (WGS) entry which is preliminary data.</text>
</comment>
<feature type="domain" description="Integrase catalytic" evidence="1">
    <location>
        <begin position="139"/>
        <end position="312"/>
    </location>
</feature>
<dbReference type="Pfam" id="PF13683">
    <property type="entry name" value="rve_3"/>
    <property type="match status" value="1"/>
</dbReference>
<dbReference type="Gene3D" id="3.30.420.10">
    <property type="entry name" value="Ribonuclease H-like superfamily/Ribonuclease H"/>
    <property type="match status" value="1"/>
</dbReference>
<dbReference type="Proteomes" id="UP001165069">
    <property type="component" value="Unassembled WGS sequence"/>
</dbReference>
<dbReference type="InterPro" id="IPR012337">
    <property type="entry name" value="RNaseH-like_sf"/>
</dbReference>
<dbReference type="InterPro" id="IPR001584">
    <property type="entry name" value="Integrase_cat-core"/>
</dbReference>
<evidence type="ECO:0000313" key="2">
    <source>
        <dbReference type="EMBL" id="GLH75047.1"/>
    </source>
</evidence>
<reference evidence="2 3" key="1">
    <citation type="journal article" date="2023" name="Antonie Van Leeuwenhoek">
        <title>Mesoterricola silvestris gen. nov., sp. nov., Mesoterricola sediminis sp. nov., Geothrix oryzae sp. nov., Geothrix edaphica sp. nov., Geothrix rubra sp. nov., and Geothrix limicola sp. nov., six novel members of Acidobacteriota isolated from soils.</title>
        <authorList>
            <person name="Itoh H."/>
            <person name="Sugisawa Y."/>
            <person name="Mise K."/>
            <person name="Xu Z."/>
            <person name="Kuniyasu M."/>
            <person name="Ushijima N."/>
            <person name="Kawano K."/>
            <person name="Kobayashi E."/>
            <person name="Shiratori Y."/>
            <person name="Masuda Y."/>
            <person name="Senoo K."/>
        </authorList>
    </citation>
    <scope>NUCLEOTIDE SEQUENCE [LARGE SCALE GENOMIC DNA]</scope>
    <source>
        <strain evidence="2 3">Red804</strain>
    </source>
</reference>
<organism evidence="2 3">
    <name type="scientific">Geothrix limicola</name>
    <dbReference type="NCBI Taxonomy" id="2927978"/>
    <lineage>
        <taxon>Bacteria</taxon>
        <taxon>Pseudomonadati</taxon>
        <taxon>Acidobacteriota</taxon>
        <taxon>Holophagae</taxon>
        <taxon>Holophagales</taxon>
        <taxon>Holophagaceae</taxon>
        <taxon>Geothrix</taxon>
    </lineage>
</organism>
<gene>
    <name evidence="2" type="ORF">GETHLI_35500</name>
</gene>
<sequence length="338" mass="39790">MWPSPDGLKARIQTLELENLTLRHQLAVLQRTAKRSKTTRWDRAFWIGLSRVWSGWREACLLVKPATVVGWHRSGFRLFWRIKSRRRSGRPHLEPTLRRLVIQMAWENPLWGAPRIHGELLKLGLKISERSVARWMPQRQPDPRRAQNWKAFLENHRDLISAMDFLVVPTWNFRLLYVLMILDHGRRMIRHVSVTAHPTAEWVRQQLRDAFPFDDLPTYLLFDRDAIFGAARAFVQALGITPKQIGFQSPWQNGHCERAIGTLRRDLLDHVVVRDEAHLTRLLKEYTRYYHEDRTHLGLNKDSPLRRPSEMKPNESAGIVTLLRCGGLHHRYRWTDAA</sequence>
<accession>A0ABQ5QKD2</accession>
<protein>
    <submittedName>
        <fullName evidence="2">Transposase</fullName>
    </submittedName>
</protein>
<proteinExistence type="predicted"/>
<dbReference type="PROSITE" id="PS50994">
    <property type="entry name" value="INTEGRASE"/>
    <property type="match status" value="1"/>
</dbReference>
<evidence type="ECO:0000313" key="3">
    <source>
        <dbReference type="Proteomes" id="UP001165069"/>
    </source>
</evidence>
<evidence type="ECO:0000259" key="1">
    <source>
        <dbReference type="PROSITE" id="PS50994"/>
    </source>
</evidence>
<keyword evidence="3" id="KW-1185">Reference proteome</keyword>
<dbReference type="EMBL" id="BSDE01000010">
    <property type="protein sequence ID" value="GLH75047.1"/>
    <property type="molecule type" value="Genomic_DNA"/>
</dbReference>